<proteinExistence type="predicted"/>
<sequence length="178" mass="19462">MWIIVLPMFILLAITPMLLLSEDLITESQQQSAAQIARMVQIQHRAVVDYCGENPSRCNGDIGYASFGSYLDRVNRDGELFKTSAGMISYGSMNGNVIVTALSNEKAIAQMRLPPVGMIQHAWAEQDVVGAGLYNKTAENMIDINGHIFNIDPAASDNQDHNAPMIVCMKQSQSPTAC</sequence>
<reference evidence="1 2" key="1">
    <citation type="submission" date="2015-03" db="EMBL/GenBank/DDBJ databases">
        <authorList>
            <consortium name="Pathogen Informatics"/>
            <person name="Murphy D."/>
        </authorList>
    </citation>
    <scope>NUCLEOTIDE SEQUENCE [LARGE SCALE GENOMIC DNA]</scope>
    <source>
        <strain evidence="1 2">FE82747</strain>
    </source>
</reference>
<name>A0AA36LRH8_YERMO</name>
<evidence type="ECO:0000313" key="1">
    <source>
        <dbReference type="EMBL" id="CNI51579.1"/>
    </source>
</evidence>
<gene>
    <name evidence="1" type="ORF">ERS008502_03500</name>
</gene>
<protein>
    <submittedName>
        <fullName evidence="1">Uncharacterized protein</fullName>
    </submittedName>
</protein>
<dbReference type="AlphaFoldDB" id="A0AA36LRH8"/>
<evidence type="ECO:0000313" key="2">
    <source>
        <dbReference type="Proteomes" id="UP000040841"/>
    </source>
</evidence>
<comment type="caution">
    <text evidence="1">The sequence shown here is derived from an EMBL/GenBank/DDBJ whole genome shotgun (WGS) entry which is preliminary data.</text>
</comment>
<dbReference type="Proteomes" id="UP000040841">
    <property type="component" value="Unassembled WGS sequence"/>
</dbReference>
<organism evidence="1 2">
    <name type="scientific">Yersinia mollaretii</name>
    <dbReference type="NCBI Taxonomy" id="33060"/>
    <lineage>
        <taxon>Bacteria</taxon>
        <taxon>Pseudomonadati</taxon>
        <taxon>Pseudomonadota</taxon>
        <taxon>Gammaproteobacteria</taxon>
        <taxon>Enterobacterales</taxon>
        <taxon>Yersiniaceae</taxon>
        <taxon>Yersinia</taxon>
    </lineage>
</organism>
<dbReference type="EMBL" id="CQBM01000011">
    <property type="protein sequence ID" value="CNI51579.1"/>
    <property type="molecule type" value="Genomic_DNA"/>
</dbReference>
<accession>A0AA36LRH8</accession>